<dbReference type="EMBL" id="JBHTMN010000005">
    <property type="protein sequence ID" value="MFD1382607.1"/>
    <property type="molecule type" value="Genomic_DNA"/>
</dbReference>
<dbReference type="Gene3D" id="3.40.190.10">
    <property type="entry name" value="Periplasmic binding protein-like II"/>
    <property type="match status" value="1"/>
</dbReference>
<comment type="caution">
    <text evidence="6">The sequence shown here is derived from an EMBL/GenBank/DDBJ whole genome shotgun (WGS) entry which is preliminary data.</text>
</comment>
<dbReference type="Proteomes" id="UP001597059">
    <property type="component" value="Unassembled WGS sequence"/>
</dbReference>
<evidence type="ECO:0000313" key="6">
    <source>
        <dbReference type="EMBL" id="MFD1382607.1"/>
    </source>
</evidence>
<keyword evidence="2" id="KW-0805">Transcription regulation</keyword>
<dbReference type="Gene3D" id="3.40.190.290">
    <property type="match status" value="1"/>
</dbReference>
<gene>
    <name evidence="6" type="ORF">ACFQ45_04475</name>
</gene>
<feature type="domain" description="HTH lysR-type" evidence="5">
    <location>
        <begin position="1"/>
        <end position="58"/>
    </location>
</feature>
<name>A0ABW4AXJ9_9GAMM</name>
<evidence type="ECO:0000256" key="4">
    <source>
        <dbReference type="ARBA" id="ARBA00023163"/>
    </source>
</evidence>
<dbReference type="SUPFAM" id="SSF53850">
    <property type="entry name" value="Periplasmic binding protein-like II"/>
    <property type="match status" value="1"/>
</dbReference>
<keyword evidence="4" id="KW-0804">Transcription</keyword>
<dbReference type="RefSeq" id="WP_377365755.1">
    <property type="nucleotide sequence ID" value="NZ_JBHTMN010000005.1"/>
</dbReference>
<keyword evidence="7" id="KW-1185">Reference proteome</keyword>
<dbReference type="Pfam" id="PF03466">
    <property type="entry name" value="LysR_substrate"/>
    <property type="match status" value="1"/>
</dbReference>
<dbReference type="PROSITE" id="PS50931">
    <property type="entry name" value="HTH_LYSR"/>
    <property type="match status" value="1"/>
</dbReference>
<sequence>MNTKFVETFLQLAEVKSVRQVARQMHTTPGTVSMRIKKLEEQVGVTLFNWNHKTLEITPKGAQLISYAQAIMEATEAFKNASSTKTHTSKLRLGVNESIVLTVLPKIMRFLERLIPGIQIDLSVDLTTNLKERLILRELDIIMHVSGDQTATPFFSSYDILEFPQHWISKPRSLGVDQPLDQLLSKQFITQMRGTVPYELALDTLRQLSEKYGLPASDIRVSGSPSLAAMISLVKGGIGIGIMPAILVKKELLEGELIELNHPTIPATKVSLSHMRNASPAICSTADLINKICAHYCRKESRHYIRFVGDKSAIQYKPY</sequence>
<protein>
    <submittedName>
        <fullName evidence="6">LysR family transcriptional regulator</fullName>
    </submittedName>
</protein>
<dbReference type="PANTHER" id="PTHR30126">
    <property type="entry name" value="HTH-TYPE TRANSCRIPTIONAL REGULATOR"/>
    <property type="match status" value="1"/>
</dbReference>
<dbReference type="InterPro" id="IPR036388">
    <property type="entry name" value="WH-like_DNA-bd_sf"/>
</dbReference>
<dbReference type="Gene3D" id="1.10.10.10">
    <property type="entry name" value="Winged helix-like DNA-binding domain superfamily/Winged helix DNA-binding domain"/>
    <property type="match status" value="1"/>
</dbReference>
<evidence type="ECO:0000256" key="2">
    <source>
        <dbReference type="ARBA" id="ARBA00023015"/>
    </source>
</evidence>
<evidence type="ECO:0000256" key="1">
    <source>
        <dbReference type="ARBA" id="ARBA00009437"/>
    </source>
</evidence>
<dbReference type="SUPFAM" id="SSF46785">
    <property type="entry name" value="Winged helix' DNA-binding domain"/>
    <property type="match status" value="1"/>
</dbReference>
<dbReference type="InterPro" id="IPR000847">
    <property type="entry name" value="LysR_HTH_N"/>
</dbReference>
<reference evidence="7" key="1">
    <citation type="journal article" date="2019" name="Int. J. Syst. Evol. Microbiol.">
        <title>The Global Catalogue of Microorganisms (GCM) 10K type strain sequencing project: providing services to taxonomists for standard genome sequencing and annotation.</title>
        <authorList>
            <consortium name="The Broad Institute Genomics Platform"/>
            <consortium name="The Broad Institute Genome Sequencing Center for Infectious Disease"/>
            <person name="Wu L."/>
            <person name="Ma J."/>
        </authorList>
    </citation>
    <scope>NUCLEOTIDE SEQUENCE [LARGE SCALE GENOMIC DNA]</scope>
    <source>
        <strain evidence="7">JCM 30774</strain>
    </source>
</reference>
<dbReference type="CDD" id="cd05466">
    <property type="entry name" value="PBP2_LTTR_substrate"/>
    <property type="match status" value="1"/>
</dbReference>
<dbReference type="Pfam" id="PF00126">
    <property type="entry name" value="HTH_1"/>
    <property type="match status" value="1"/>
</dbReference>
<accession>A0ABW4AXJ9</accession>
<evidence type="ECO:0000313" key="7">
    <source>
        <dbReference type="Proteomes" id="UP001597059"/>
    </source>
</evidence>
<evidence type="ECO:0000259" key="5">
    <source>
        <dbReference type="PROSITE" id="PS50931"/>
    </source>
</evidence>
<dbReference type="InterPro" id="IPR036390">
    <property type="entry name" value="WH_DNA-bd_sf"/>
</dbReference>
<proteinExistence type="inferred from homology"/>
<organism evidence="6 7">
    <name type="scientific">Rhodanobacter aciditrophus</name>
    <dbReference type="NCBI Taxonomy" id="1623218"/>
    <lineage>
        <taxon>Bacteria</taxon>
        <taxon>Pseudomonadati</taxon>
        <taxon>Pseudomonadota</taxon>
        <taxon>Gammaproteobacteria</taxon>
        <taxon>Lysobacterales</taxon>
        <taxon>Rhodanobacteraceae</taxon>
        <taxon>Rhodanobacter</taxon>
    </lineage>
</organism>
<evidence type="ECO:0000256" key="3">
    <source>
        <dbReference type="ARBA" id="ARBA00023125"/>
    </source>
</evidence>
<keyword evidence="3" id="KW-0238">DNA-binding</keyword>
<comment type="similarity">
    <text evidence="1">Belongs to the LysR transcriptional regulatory family.</text>
</comment>
<dbReference type="PANTHER" id="PTHR30126:SF77">
    <property type="entry name" value="TRANSCRIPTIONAL REGULATORY PROTEIN"/>
    <property type="match status" value="1"/>
</dbReference>
<dbReference type="InterPro" id="IPR005119">
    <property type="entry name" value="LysR_subst-bd"/>
</dbReference>